<dbReference type="Proteomes" id="UP000817658">
    <property type="component" value="Chromosome 1"/>
</dbReference>
<feature type="region of interest" description="Disordered" evidence="1">
    <location>
        <begin position="1"/>
        <end position="49"/>
    </location>
</feature>
<gene>
    <name evidence="2" type="ORF">P0703B11.21</name>
</gene>
<reference evidence="2" key="1">
    <citation type="journal article" date="2002" name="Nature">
        <title>The genome sequence and structure of rice chromosome 1.</title>
        <authorList>
            <person name="Sasaki T."/>
            <person name="Matsumoto T."/>
            <person name="Yamamoto K."/>
            <person name="Sakata K."/>
            <person name="Baba T."/>
            <person name="Katayose Y."/>
            <person name="Wu J."/>
            <person name="Niimura Y."/>
            <person name="Cheng Z."/>
            <person name="Nagamura Y."/>
            <person name="Antonio B.A."/>
            <person name="Kanamori H."/>
            <person name="Hosokawa S."/>
            <person name="Masukawa M."/>
            <person name="Arikawa K."/>
            <person name="Chiden Y."/>
            <person name="Hayashi M."/>
            <person name="Okamoto M."/>
            <person name="Ando T."/>
            <person name="Aoki H."/>
            <person name="Arita K."/>
            <person name="Hamada M."/>
            <person name="Harada C."/>
            <person name="Hijishita S."/>
            <person name="Honda M."/>
            <person name="Ichikawa Y."/>
            <person name="Idonuma A."/>
            <person name="Iijima M."/>
            <person name="Ikeda M."/>
            <person name="Ikeno M."/>
            <person name="Itoh S."/>
            <person name="Itoh T."/>
            <person name="Itoh Y."/>
            <person name="Itoh Y."/>
            <person name="Iwabuchi A."/>
            <person name="Kamiya K."/>
            <person name="Karasawa W."/>
            <person name="Katagiri S."/>
            <person name="Kikuta A."/>
            <person name="Kobayashi N."/>
            <person name="Kono I."/>
            <person name="Machita K."/>
            <person name="Maehara T."/>
            <person name="Mizuno H."/>
            <person name="Mizubayashi T."/>
            <person name="Mukai Y."/>
            <person name="Nagasaki H."/>
            <person name="Nakashima M."/>
            <person name="Nakama Y."/>
            <person name="Nakamichi Y."/>
            <person name="Nakamura M."/>
            <person name="Namiki N."/>
            <person name="Negishi M."/>
            <person name="Ohta I."/>
            <person name="Ono N."/>
            <person name="Saji S."/>
            <person name="Sakai K."/>
            <person name="Shibata M."/>
            <person name="Shimokawa T."/>
            <person name="Shomura A."/>
            <person name="Song J."/>
            <person name="Takazaki Y."/>
            <person name="Terasawa K."/>
            <person name="Tsuji K."/>
            <person name="Waki K."/>
            <person name="Yamagata H."/>
            <person name="Yamane H."/>
            <person name="Yoshiki S."/>
            <person name="Yoshihara R."/>
            <person name="Yukawa K."/>
            <person name="Zhong H."/>
            <person name="Iwama H."/>
            <person name="Endo T."/>
            <person name="Ito H."/>
            <person name="Hahn J.H."/>
            <person name="Kim H.I."/>
            <person name="Eun M.Y."/>
            <person name="Yano M."/>
            <person name="Jiang J."/>
            <person name="Gojobori T."/>
        </authorList>
    </citation>
    <scope>NUCLEOTIDE SEQUENCE</scope>
</reference>
<name>Q5QM53_ORYSJ</name>
<sequence>MGRRLDDDAGDGSMPWARMSQLRIGETGRRARRRGEENDEQGRRRGSLSGAVAALSGVARGHEARGHDPHRAAVPFFPASHDSFSNEERVPNVGYVNLVRSRSKLSWRRISG</sequence>
<dbReference type="AlphaFoldDB" id="Q5QM53"/>
<feature type="compositionally biased region" description="Basic and acidic residues" evidence="1">
    <location>
        <begin position="26"/>
        <end position="43"/>
    </location>
</feature>
<evidence type="ECO:0000313" key="2">
    <source>
        <dbReference type="EMBL" id="BAD73439.1"/>
    </source>
</evidence>
<evidence type="ECO:0000256" key="1">
    <source>
        <dbReference type="SAM" id="MobiDB-lite"/>
    </source>
</evidence>
<accession>Q5QM53</accession>
<protein>
    <submittedName>
        <fullName evidence="2">Uncharacterized protein</fullName>
    </submittedName>
</protein>
<proteinExistence type="predicted"/>
<organism evidence="2">
    <name type="scientific">Oryza sativa subsp. japonica</name>
    <name type="common">Rice</name>
    <dbReference type="NCBI Taxonomy" id="39947"/>
    <lineage>
        <taxon>Eukaryota</taxon>
        <taxon>Viridiplantae</taxon>
        <taxon>Streptophyta</taxon>
        <taxon>Embryophyta</taxon>
        <taxon>Tracheophyta</taxon>
        <taxon>Spermatophyta</taxon>
        <taxon>Magnoliopsida</taxon>
        <taxon>Liliopsida</taxon>
        <taxon>Poales</taxon>
        <taxon>Poaceae</taxon>
        <taxon>BOP clade</taxon>
        <taxon>Oryzoideae</taxon>
        <taxon>Oryzeae</taxon>
        <taxon>Oryzinae</taxon>
        <taxon>Oryza</taxon>
        <taxon>Oryza sativa</taxon>
    </lineage>
</organism>
<dbReference type="EMBL" id="AP003302">
    <property type="protein sequence ID" value="BAD73439.1"/>
    <property type="molecule type" value="Genomic_DNA"/>
</dbReference>